<proteinExistence type="predicted"/>
<dbReference type="InParanoid" id="K0IKN4"/>
<evidence type="ECO:0000313" key="1">
    <source>
        <dbReference type="EMBL" id="AFU59868.1"/>
    </source>
</evidence>
<dbReference type="BioCyc" id="CNIT1237085:G1324-2950-MONOMER"/>
<organism evidence="1 2">
    <name type="scientific">Nitrososphaera gargensis (strain Ga9.2)</name>
    <dbReference type="NCBI Taxonomy" id="1237085"/>
    <lineage>
        <taxon>Archaea</taxon>
        <taxon>Nitrososphaerota</taxon>
        <taxon>Nitrososphaeria</taxon>
        <taxon>Nitrososphaerales</taxon>
        <taxon>Nitrososphaeraceae</taxon>
        <taxon>Nitrososphaera</taxon>
    </lineage>
</organism>
<dbReference type="EMBL" id="CP002408">
    <property type="protein sequence ID" value="AFU59868.1"/>
    <property type="molecule type" value="Genomic_DNA"/>
</dbReference>
<dbReference type="HOGENOM" id="CLU_862260_0_0_2"/>
<dbReference type="SUPFAM" id="SSF50939">
    <property type="entry name" value="Sialidases"/>
    <property type="match status" value="1"/>
</dbReference>
<name>K0IKN4_NITGG</name>
<keyword evidence="2" id="KW-1185">Reference proteome</keyword>
<evidence type="ECO:0000313" key="2">
    <source>
        <dbReference type="Proteomes" id="UP000008037"/>
    </source>
</evidence>
<protein>
    <submittedName>
        <fullName evidence="1">Uncharacterized protein</fullName>
    </submittedName>
</protein>
<dbReference type="PATRIC" id="fig|1237085.11.peg.2924"/>
<accession>K0IKN4</accession>
<gene>
    <name evidence="1" type="ordered locus">Ngar_c29500</name>
</gene>
<dbReference type="STRING" id="1237085.Ngar_c29500"/>
<sequence length="322" mass="35006">MNYALWTEGSSVPYILKFAILQYGTLTTTSNQNSPTKTDYYQREKRIIESGDMVKFAFYYDGSNILYRNSIDDDKTWSGTAVSTGSGVLASDTFRWTVIATTYQDNEYAVLLYWTPAGSNMNFYVLRGQIANETITWSSPILLGYTFANSAACGSGGACAAVAAATDIDGKIYAAFSYGSGGSSTYSYQIMRSVDGGLNWAVSLAQIDNVSTERPVMSITGLNGSKMLFVYALYESSDLKYRVFDGTNWGSAQSASGTDMGVNTVKQISAATMNSTRTAYVAYLSGGNSGTMHVERFSNLTEPSTERRQLWALAVTVCHPSP</sequence>
<reference evidence="1 2" key="1">
    <citation type="journal article" date="2012" name="Environ. Microbiol.">
        <title>The genome of the ammonia-oxidizing Candidatus Nitrososphaera gargensis: insights into metabolic versatility and environmental adaptations.</title>
        <authorList>
            <person name="Spang A."/>
            <person name="Poehlein A."/>
            <person name="Offre P."/>
            <person name="Zumbragel S."/>
            <person name="Haider S."/>
            <person name="Rychlik N."/>
            <person name="Nowka B."/>
            <person name="Schmeisser C."/>
            <person name="Lebedeva E.V."/>
            <person name="Rattei T."/>
            <person name="Bohm C."/>
            <person name="Schmid M."/>
            <person name="Galushko A."/>
            <person name="Hatzenpichler R."/>
            <person name="Weinmaier T."/>
            <person name="Daniel R."/>
            <person name="Schleper C."/>
            <person name="Spieck E."/>
            <person name="Streit W."/>
            <person name="Wagner M."/>
        </authorList>
    </citation>
    <scope>NUCLEOTIDE SEQUENCE [LARGE SCALE GENOMIC DNA]</scope>
    <source>
        <strain evidence="2">Ga9.2</strain>
    </source>
</reference>
<dbReference type="Proteomes" id="UP000008037">
    <property type="component" value="Chromosome"/>
</dbReference>
<dbReference type="AlphaFoldDB" id="K0IKN4"/>
<dbReference type="Gene3D" id="2.120.10.10">
    <property type="match status" value="1"/>
</dbReference>
<dbReference type="InterPro" id="IPR036278">
    <property type="entry name" value="Sialidase_sf"/>
</dbReference>
<dbReference type="KEGG" id="nga:Ngar_c29500"/>